<proteinExistence type="predicted"/>
<sequence>MSIFVKPKLKALRECLAAKDWPGVEKNAKYVAIFPRTRGGTSSSPTVHSAVLDFESANYNADADAEADGELLDVLDDRVCSRVFLALALFHQGKFDESEEGYKKAIELSPSQALARQGLTTFYEKRQRWANYAQGLQELMQLFAESQDAPKYAESLEKLLDVRRKHGTKEELIEALSHLLPSSPSYPLLRSLPPYNATAPTSTTYPTVQHSIAAPLPVFLELISLTHDLETSALEAEIKKRRQRLGGPALTADETRRQVQAEQLPSSRLPALWHAVLDDPDAANDEALRRDIERKLLDQLRETLQALPSSFNPPKVDLTAKAKQKTAKELEAEAQAKGYYRQQVEELAKGIVVIGVPEPAAWEVAIEWSDCFAEPLERWPKGTWDQLRRFGDLFSESGLALLAGSLHQRLLASQATPQAEGEEPSEAVPAPSDDETAEIIEDGLAKSPSSLVAHLLAASFFRKQKEWEALFQVSEAALSVLAKLETEIGRGLPRSKRTLESHLAIALVHHEPPAHHLRALRLLDSLLSTPPPPAISPSSGPSPHPGPELLISKARVLQSSEKYSAALKVWDEVLTLSASTLPSDALTDAKGERAWTLHLSGSSEVARSQLEEVVKAFEERKVVRDKEAGEKERYRSKRGLERPEGVEEGEQEHERDERAQAWWRLGECVWKLNQSTPDLADDAYTAFISALRASPSYAPAFTSLGLYYRSLPEPDWERSSKCFQKAFELDPSEEVAARYLAEEFAELGEWGLVEVIARRVVDGNKGKAGMGGKAAARLAWAWKAIGGAELASKKYPQAITAFQAALRGAPEDVSTWIKLGVAYRSCGKHIAALKTFVKALGLDPSSWYARYSIADVQREIGLLEPAVATFKEILADRPDELGVRVVLAETALSKGLDQQKRGFMVRAEESLVEALKEAAAIIEGGTATRIAWKVVGDALAALGKLPEPELAEQSKPLALKLLDFVAQQGIDDKIDGMNAVTVAALQPLVDDAVPLPHFAVALSVLAFKMRVLLETQNEMAIGSAWFDLGIAISNLRPRLSSFPSFPVSADQALQQSIRCLKFALHKEPLNSTFWNALGVVSFDLSPRLAQHCFIRSIEHNSRTAVPWTNLGLFYLVHGDEDLANQAFLKAQVLDPDWTAAWVGQATLADMAGHAVEASVLLEHAFSLGGETPEADIAFASRAFAKYRASVPSSSISTAVSNPVATPSAVESLSAPLFALTRYLAQRPADHNALHLYALILEQVGDLASASASFEKAAALLEGLYEVDESPAVEGQYVIAQTNLGRVRLTSENYEGALEAFDAALSLLDLEAPEAEGGLTKEQSVLLLTECKLGSSLAHFWLEDPHQAKEMLESGLDDLEGQDQNGYGNHLAVALGKVHWAEDNEDRALAAFMDAPDMRVLLLCLRIRRNAHARILSRLNSRTSPLFLKRAVQAYAIAANDTALLQTVKRSNSESAVKYDPGIARLTTLGYLAKVCRRPVGLPLLRCDTHSPVDLQEDPKGALSTASRSLHAFPWAPAVRISVADLLFALPPLPLLPGDSLPSSSSFSTLSSNVDINARLVRPRVRGGQESLLRSQRASMLGIIKFVEAAEKDDEAADEAALRYFEKSVFAAPWDQTARDKLESVGTALQEEQD</sequence>
<feature type="repeat" description="TPR" evidence="3">
    <location>
        <begin position="1277"/>
        <end position="1310"/>
    </location>
</feature>
<protein>
    <submittedName>
        <fullName evidence="5">SPOSA6832_01245-mRNA-1:cds</fullName>
    </submittedName>
</protein>
<name>A0A0D6EIJ2_SPOSA</name>
<evidence type="ECO:0000256" key="2">
    <source>
        <dbReference type="ARBA" id="ARBA00022803"/>
    </source>
</evidence>
<dbReference type="OrthoDB" id="421075at2759"/>
<dbReference type="PROSITE" id="PS50005">
    <property type="entry name" value="TPR"/>
    <property type="match status" value="5"/>
</dbReference>
<dbReference type="InterPro" id="IPR019734">
    <property type="entry name" value="TPR_rpt"/>
</dbReference>
<keyword evidence="2 3" id="KW-0802">TPR repeat</keyword>
<feature type="repeat" description="TPR" evidence="3">
    <location>
        <begin position="813"/>
        <end position="846"/>
    </location>
</feature>
<dbReference type="SMART" id="SM00028">
    <property type="entry name" value="TPR"/>
    <property type="match status" value="10"/>
</dbReference>
<dbReference type="GO" id="GO:0055087">
    <property type="term" value="C:Ski complex"/>
    <property type="evidence" value="ECO:0007669"/>
    <property type="project" value="InterPro"/>
</dbReference>
<dbReference type="SUPFAM" id="SSF48452">
    <property type="entry name" value="TPR-like"/>
    <property type="match status" value="3"/>
</dbReference>
<evidence type="ECO:0000256" key="3">
    <source>
        <dbReference type="PROSITE-ProRule" id="PRU00339"/>
    </source>
</evidence>
<dbReference type="PANTHER" id="PTHR15704">
    <property type="entry name" value="SUPERKILLER 3 PROTEIN-RELATED"/>
    <property type="match status" value="1"/>
</dbReference>
<dbReference type="Pfam" id="PF13181">
    <property type="entry name" value="TPR_8"/>
    <property type="match status" value="2"/>
</dbReference>
<dbReference type="InterPro" id="IPR039226">
    <property type="entry name" value="Ski3/TTC37"/>
</dbReference>
<dbReference type="EMBL" id="CENE01000003">
    <property type="protein sequence ID" value="CEQ39696.1"/>
    <property type="molecule type" value="Genomic_DNA"/>
</dbReference>
<feature type="repeat" description="TPR" evidence="3">
    <location>
        <begin position="79"/>
        <end position="112"/>
    </location>
</feature>
<gene>
    <name evidence="5" type="primary">SPOSA6832_01245</name>
</gene>
<dbReference type="InterPro" id="IPR011990">
    <property type="entry name" value="TPR-like_helical_dom_sf"/>
</dbReference>
<evidence type="ECO:0000256" key="1">
    <source>
        <dbReference type="ARBA" id="ARBA00022737"/>
    </source>
</evidence>
<evidence type="ECO:0000313" key="6">
    <source>
        <dbReference type="Proteomes" id="UP000243876"/>
    </source>
</evidence>
<dbReference type="PANTHER" id="PTHR15704:SF7">
    <property type="entry name" value="SUPERKILLER COMPLEX PROTEIN 3"/>
    <property type="match status" value="1"/>
</dbReference>
<dbReference type="GO" id="GO:0006401">
    <property type="term" value="P:RNA catabolic process"/>
    <property type="evidence" value="ECO:0007669"/>
    <property type="project" value="InterPro"/>
</dbReference>
<feature type="region of interest" description="Disordered" evidence="4">
    <location>
        <begin position="414"/>
        <end position="433"/>
    </location>
</feature>
<dbReference type="Proteomes" id="UP000243876">
    <property type="component" value="Unassembled WGS sequence"/>
</dbReference>
<evidence type="ECO:0000313" key="5">
    <source>
        <dbReference type="EMBL" id="CEQ39696.1"/>
    </source>
</evidence>
<keyword evidence="6" id="KW-1185">Reference proteome</keyword>
<feature type="repeat" description="TPR" evidence="3">
    <location>
        <begin position="1104"/>
        <end position="1137"/>
    </location>
</feature>
<dbReference type="Gene3D" id="1.25.40.10">
    <property type="entry name" value="Tetratricopeptide repeat domain"/>
    <property type="match status" value="5"/>
</dbReference>
<organism evidence="5 6">
    <name type="scientific">Sporidiobolus salmonicolor</name>
    <name type="common">Yeast-like fungus</name>
    <name type="synonym">Sporobolomyces salmonicolor</name>
    <dbReference type="NCBI Taxonomy" id="5005"/>
    <lineage>
        <taxon>Eukaryota</taxon>
        <taxon>Fungi</taxon>
        <taxon>Dikarya</taxon>
        <taxon>Basidiomycota</taxon>
        <taxon>Pucciniomycotina</taxon>
        <taxon>Microbotryomycetes</taxon>
        <taxon>Sporidiobolales</taxon>
        <taxon>Sporidiobolaceae</taxon>
        <taxon>Sporobolomyces</taxon>
    </lineage>
</organism>
<feature type="repeat" description="TPR" evidence="3">
    <location>
        <begin position="779"/>
        <end position="812"/>
    </location>
</feature>
<feature type="region of interest" description="Disordered" evidence="4">
    <location>
        <begin position="628"/>
        <end position="654"/>
    </location>
</feature>
<keyword evidence="1" id="KW-0677">Repeat</keyword>
<accession>A0A0D6EIJ2</accession>
<reference evidence="6" key="1">
    <citation type="submission" date="2015-02" db="EMBL/GenBank/DDBJ databases">
        <authorList>
            <person name="Gon?alves P."/>
        </authorList>
    </citation>
    <scope>NUCLEOTIDE SEQUENCE [LARGE SCALE GENOMIC DNA]</scope>
</reference>
<feature type="compositionally biased region" description="Basic and acidic residues" evidence="4">
    <location>
        <begin position="628"/>
        <end position="645"/>
    </location>
</feature>
<evidence type="ECO:0000256" key="4">
    <source>
        <dbReference type="SAM" id="MobiDB-lite"/>
    </source>
</evidence>